<accession>A0A382J232</accession>
<sequence>MLILGQFVNPLVGVCYAIYISI</sequence>
<reference evidence="1" key="1">
    <citation type="submission" date="2018-05" db="EMBL/GenBank/DDBJ databases">
        <authorList>
            <person name="Lanie J.A."/>
            <person name="Ng W.-L."/>
            <person name="Kazmierczak K.M."/>
            <person name="Andrzejewski T.M."/>
            <person name="Davidsen T.M."/>
            <person name="Wayne K.J."/>
            <person name="Tettelin H."/>
            <person name="Glass J.I."/>
            <person name="Rusch D."/>
            <person name="Podicherti R."/>
            <person name="Tsui H.-C.T."/>
            <person name="Winkler M.E."/>
        </authorList>
    </citation>
    <scope>NUCLEOTIDE SEQUENCE</scope>
</reference>
<protein>
    <submittedName>
        <fullName evidence="1">Uncharacterized protein</fullName>
    </submittedName>
</protein>
<evidence type="ECO:0000313" key="1">
    <source>
        <dbReference type="EMBL" id="SVC04891.1"/>
    </source>
</evidence>
<name>A0A382J232_9ZZZZ</name>
<organism evidence="1">
    <name type="scientific">marine metagenome</name>
    <dbReference type="NCBI Taxonomy" id="408172"/>
    <lineage>
        <taxon>unclassified sequences</taxon>
        <taxon>metagenomes</taxon>
        <taxon>ecological metagenomes</taxon>
    </lineage>
</organism>
<proteinExistence type="predicted"/>
<dbReference type="EMBL" id="UINC01070610">
    <property type="protein sequence ID" value="SVC04891.1"/>
    <property type="molecule type" value="Genomic_DNA"/>
</dbReference>
<dbReference type="AlphaFoldDB" id="A0A382J232"/>
<gene>
    <name evidence="1" type="ORF">METZ01_LOCUS257745</name>
</gene>